<dbReference type="InterPro" id="IPR057895">
    <property type="entry name" value="Mom"/>
</dbReference>
<feature type="region of interest" description="Disordered" evidence="1">
    <location>
        <begin position="226"/>
        <end position="275"/>
    </location>
</feature>
<protein>
    <submittedName>
        <fullName evidence="2">Uncharacterized protein</fullName>
    </submittedName>
</protein>
<reference evidence="2" key="1">
    <citation type="submission" date="2020-06" db="EMBL/GenBank/DDBJ databases">
        <title>Whole Genome Sequence of Bradyrhizobium sp. Strain 1S1.</title>
        <authorList>
            <person name="Bromfield E.S.P."/>
            <person name="Cloutier S."/>
        </authorList>
    </citation>
    <scope>NUCLEOTIDE SEQUENCE [LARGE SCALE GENOMIC DNA]</scope>
    <source>
        <strain evidence="2">1S1</strain>
    </source>
</reference>
<evidence type="ECO:0000313" key="2">
    <source>
        <dbReference type="EMBL" id="NVI42967.1"/>
    </source>
</evidence>
<proteinExistence type="predicted"/>
<dbReference type="Pfam" id="PF25680">
    <property type="entry name" value="Mom"/>
    <property type="match status" value="1"/>
</dbReference>
<comment type="caution">
    <text evidence="2">The sequence shown here is derived from an EMBL/GenBank/DDBJ whole genome shotgun (WGS) entry which is preliminary data.</text>
</comment>
<feature type="compositionally biased region" description="Basic and acidic residues" evidence="1">
    <location>
        <begin position="265"/>
        <end position="275"/>
    </location>
</feature>
<dbReference type="RefSeq" id="WP_063618995.1">
    <property type="nucleotide sequence ID" value="NZ_CP088285.1"/>
</dbReference>
<dbReference type="AlphaFoldDB" id="A0A973VVV4"/>
<feature type="compositionally biased region" description="Basic and acidic residues" evidence="1">
    <location>
        <begin position="243"/>
        <end position="257"/>
    </location>
</feature>
<evidence type="ECO:0000256" key="1">
    <source>
        <dbReference type="SAM" id="MobiDB-lite"/>
    </source>
</evidence>
<gene>
    <name evidence="2" type="ORF">HAP48_007830</name>
</gene>
<accession>A0A973VVV4</accession>
<name>A0A973VVV4_9BRAD</name>
<organism evidence="2">
    <name type="scientific">Bradyrhizobium septentrionale</name>
    <dbReference type="NCBI Taxonomy" id="1404411"/>
    <lineage>
        <taxon>Bacteria</taxon>
        <taxon>Pseudomonadati</taxon>
        <taxon>Pseudomonadota</taxon>
        <taxon>Alphaproteobacteria</taxon>
        <taxon>Hyphomicrobiales</taxon>
        <taxon>Nitrobacteraceae</taxon>
        <taxon>Bradyrhizobium</taxon>
    </lineage>
</organism>
<dbReference type="EMBL" id="JAAOLE020000001">
    <property type="protein sequence ID" value="NVI42967.1"/>
    <property type="molecule type" value="Genomic_DNA"/>
</dbReference>
<sequence>MTSAKEIEVRPIAKRDADALIRRVHYSGKVVRNSTLSLGVFLHGMLEGAMQFGPSLQKSNIVHLVRDTGWNGFLELNRLAFTDALPRNSESRALGIALRMIRKNYPHIEWIISFADACQCGDGTIYRAAGFLLTMIKTNKDLHIAEDGSIVHKMSQITGRNRLQHLAATGGRWRGTGPTLEGYTLRYIYFTNPAARSRLIGEPLPYSAIEARGATMYRGVRGKQAMAGTNQHSDGAAPIPTLQRKDERKKDETRKAATADAPEATARESRPAKIA</sequence>